<proteinExistence type="predicted"/>
<reference evidence="3" key="1">
    <citation type="submission" date="2022-01" db="EMBL/GenBank/DDBJ databases">
        <title>Novel species in genus Dyadobacter.</title>
        <authorList>
            <person name="Ma C."/>
        </authorList>
    </citation>
    <scope>NUCLEOTIDE SEQUENCE</scope>
    <source>
        <strain evidence="3">CY357</strain>
    </source>
</reference>
<sequence>MNKPIISFFAAMLFASTVSYSQNATVSGGQNADKSKQGQTASQSKQGQSAAQSKQGTNNAPAASPSNPRPEGRSNANSGDVQSSTRPGGATNENANDVGRYSSDNEDSKSLLNSKEAVARRKKNLTEPDTTMKKGSGSAPKNTKNHTGKTNNYKNEATKHNTKQ</sequence>
<feature type="compositionally biased region" description="Polar residues" evidence="1">
    <location>
        <begin position="74"/>
        <end position="95"/>
    </location>
</feature>
<gene>
    <name evidence="3" type="ORF">L0661_02775</name>
</gene>
<evidence type="ECO:0000256" key="1">
    <source>
        <dbReference type="SAM" id="MobiDB-lite"/>
    </source>
</evidence>
<protein>
    <submittedName>
        <fullName evidence="3">Uncharacterized protein</fullName>
    </submittedName>
</protein>
<dbReference type="EMBL" id="JAKFFV010000002">
    <property type="protein sequence ID" value="MCF2497214.1"/>
    <property type="molecule type" value="Genomic_DNA"/>
</dbReference>
<evidence type="ECO:0000313" key="4">
    <source>
        <dbReference type="Proteomes" id="UP001139411"/>
    </source>
</evidence>
<feature type="signal peptide" evidence="2">
    <location>
        <begin position="1"/>
        <end position="21"/>
    </location>
</feature>
<evidence type="ECO:0000256" key="2">
    <source>
        <dbReference type="SAM" id="SignalP"/>
    </source>
</evidence>
<keyword evidence="2" id="KW-0732">Signal</keyword>
<evidence type="ECO:0000313" key="3">
    <source>
        <dbReference type="EMBL" id="MCF2497214.1"/>
    </source>
</evidence>
<dbReference type="AlphaFoldDB" id="A0A9X1TQU6"/>
<organism evidence="3 4">
    <name type="scientific">Dyadobacter chenhuakuii</name>
    <dbReference type="NCBI Taxonomy" id="2909339"/>
    <lineage>
        <taxon>Bacteria</taxon>
        <taxon>Pseudomonadati</taxon>
        <taxon>Bacteroidota</taxon>
        <taxon>Cytophagia</taxon>
        <taxon>Cytophagales</taxon>
        <taxon>Spirosomataceae</taxon>
        <taxon>Dyadobacter</taxon>
    </lineage>
</organism>
<comment type="caution">
    <text evidence="3">The sequence shown here is derived from an EMBL/GenBank/DDBJ whole genome shotgun (WGS) entry which is preliminary data.</text>
</comment>
<feature type="compositionally biased region" description="Low complexity" evidence="1">
    <location>
        <begin position="37"/>
        <end position="66"/>
    </location>
</feature>
<dbReference type="RefSeq" id="WP_235176702.1">
    <property type="nucleotide sequence ID" value="NZ_JAKFFV010000002.1"/>
</dbReference>
<name>A0A9X1TQU6_9BACT</name>
<accession>A0A9X1TQU6</accession>
<feature type="chain" id="PRO_5040977409" evidence="2">
    <location>
        <begin position="22"/>
        <end position="164"/>
    </location>
</feature>
<feature type="region of interest" description="Disordered" evidence="1">
    <location>
        <begin position="24"/>
        <end position="164"/>
    </location>
</feature>
<dbReference type="Proteomes" id="UP001139411">
    <property type="component" value="Unassembled WGS sequence"/>
</dbReference>